<gene>
    <name evidence="1" type="ORF">C3942_01585</name>
</gene>
<sequence>MAAGAQEGGDGWKQRYRDATGHQFGCFGEQDDQQCRALIAGYERAMEAPDADGSVRHALFREFLHAQAVFGSILRKRGDLKGASAVLEQGYVRMMEHYDGGKHFHTLIDNLRLQSELIQVLVMADQQAAMIQLLGNAREAADAVYGSFEAAAGNEHKLRLQHSNLVASEDLESDVAATLAARAAGLRQQGKTAEAARLKEAAVVAYERATAWVRFSTAAGVQGQMDLEPAMRISELQRGLGDLLAAAGEGKAAAQAYLYAGAHSCGLLEPGTHGRVRAGEQLAPDQYLAFKECQLASHGYLVASGELQRLARDSADALYREQMSLLEVDLEPLLRQTRPVKE</sequence>
<organism evidence="1 2">
    <name type="scientific">Solimonas fluminis</name>
    <dbReference type="NCBI Taxonomy" id="2086571"/>
    <lineage>
        <taxon>Bacteria</taxon>
        <taxon>Pseudomonadati</taxon>
        <taxon>Pseudomonadota</taxon>
        <taxon>Gammaproteobacteria</taxon>
        <taxon>Nevskiales</taxon>
        <taxon>Nevskiaceae</taxon>
        <taxon>Solimonas</taxon>
    </lineage>
</organism>
<keyword evidence="2" id="KW-1185">Reference proteome</keyword>
<reference evidence="1 2" key="1">
    <citation type="submission" date="2018-02" db="EMBL/GenBank/DDBJ databases">
        <title>Genome sequencing of Solimonas sp. HR-BB.</title>
        <authorList>
            <person name="Lee Y."/>
            <person name="Jeon C.O."/>
        </authorList>
    </citation>
    <scope>NUCLEOTIDE SEQUENCE [LARGE SCALE GENOMIC DNA]</scope>
    <source>
        <strain evidence="1 2">HR-BB</strain>
    </source>
</reference>
<name>A0A2S5TKZ2_9GAMM</name>
<protein>
    <submittedName>
        <fullName evidence="1">Uncharacterized protein</fullName>
    </submittedName>
</protein>
<dbReference type="Proteomes" id="UP000238220">
    <property type="component" value="Unassembled WGS sequence"/>
</dbReference>
<proteinExistence type="predicted"/>
<comment type="caution">
    <text evidence="1">The sequence shown here is derived from an EMBL/GenBank/DDBJ whole genome shotgun (WGS) entry which is preliminary data.</text>
</comment>
<evidence type="ECO:0000313" key="1">
    <source>
        <dbReference type="EMBL" id="PPE75612.1"/>
    </source>
</evidence>
<dbReference type="AlphaFoldDB" id="A0A2S5TKZ2"/>
<dbReference type="EMBL" id="PSNW01000001">
    <property type="protein sequence ID" value="PPE75612.1"/>
    <property type="molecule type" value="Genomic_DNA"/>
</dbReference>
<accession>A0A2S5TKZ2</accession>
<evidence type="ECO:0000313" key="2">
    <source>
        <dbReference type="Proteomes" id="UP000238220"/>
    </source>
</evidence>